<evidence type="ECO:0000313" key="2">
    <source>
        <dbReference type="EMBL" id="MBV2128020.1"/>
    </source>
</evidence>
<gene>
    <name evidence="2" type="ORF">KQY15_02770</name>
</gene>
<dbReference type="EMBL" id="JAHRID010000001">
    <property type="protein sequence ID" value="MBV2128020.1"/>
    <property type="molecule type" value="Genomic_DNA"/>
</dbReference>
<feature type="chain" id="PRO_5046779031" evidence="1">
    <location>
        <begin position="23"/>
        <end position="251"/>
    </location>
</feature>
<protein>
    <submittedName>
        <fullName evidence="2">Transporter substrate-binding domain-containing protein</fullName>
    </submittedName>
</protein>
<dbReference type="Proteomes" id="UP000704611">
    <property type="component" value="Unassembled WGS sequence"/>
</dbReference>
<comment type="caution">
    <text evidence="2">The sequence shown here is derived from an EMBL/GenBank/DDBJ whole genome shotgun (WGS) entry which is preliminary data.</text>
</comment>
<evidence type="ECO:0000313" key="3">
    <source>
        <dbReference type="Proteomes" id="UP000704611"/>
    </source>
</evidence>
<evidence type="ECO:0000256" key="1">
    <source>
        <dbReference type="SAM" id="SignalP"/>
    </source>
</evidence>
<name>A0ABS6MGZ0_9GAMM</name>
<proteinExistence type="predicted"/>
<sequence>MVSVSRWFVGVGLLLAAASGSAQQVSQLKVVTEISPPHQTIIAGEVDGYSTRLVKAILSQAGISATIEIYPWARAYRMALQQPDTLIYNIARTVERESQFQWIGPVATYRLGFVKLAHRQDIQLKSLTEAQQYSIAVQRHDVAETFLKQNGFGQPDQLVLAADITESWQLLLHGKVDLIIDDPMALAAMAAHFAIEPAYVKFEFAIKELEQQTYLAANKTMPAQMVNALQQAHQKVADSELFKKVMRSDFD</sequence>
<feature type="signal peptide" evidence="1">
    <location>
        <begin position="1"/>
        <end position="22"/>
    </location>
</feature>
<organism evidence="2 3">
    <name type="scientific">Arsukibacterium indicum</name>
    <dbReference type="NCBI Taxonomy" id="2848612"/>
    <lineage>
        <taxon>Bacteria</taxon>
        <taxon>Pseudomonadati</taxon>
        <taxon>Pseudomonadota</taxon>
        <taxon>Gammaproteobacteria</taxon>
        <taxon>Chromatiales</taxon>
        <taxon>Chromatiaceae</taxon>
        <taxon>Arsukibacterium</taxon>
    </lineage>
</organism>
<dbReference type="PANTHER" id="PTHR38834">
    <property type="entry name" value="PERIPLASMIC SUBSTRATE BINDING PROTEIN FAMILY 3"/>
    <property type="match status" value="1"/>
</dbReference>
<dbReference type="PANTHER" id="PTHR38834:SF3">
    <property type="entry name" value="SOLUTE-BINDING PROTEIN FAMILY 3_N-TERMINAL DOMAIN-CONTAINING PROTEIN"/>
    <property type="match status" value="1"/>
</dbReference>
<reference evidence="2 3" key="1">
    <citation type="submission" date="2021-06" db="EMBL/GenBank/DDBJ databases">
        <title>Rheinheimera indica sp. nov., isolated from deep-sea sediment.</title>
        <authorList>
            <person name="Wang Z."/>
            <person name="Zhang X.-Y."/>
        </authorList>
    </citation>
    <scope>NUCLEOTIDE SEQUENCE [LARGE SCALE GENOMIC DNA]</scope>
    <source>
        <strain evidence="2 3">SM2107</strain>
    </source>
</reference>
<keyword evidence="3" id="KW-1185">Reference proteome</keyword>
<keyword evidence="1" id="KW-0732">Signal</keyword>
<accession>A0ABS6MGZ0</accession>
<dbReference type="RefSeq" id="WP_217666986.1">
    <property type="nucleotide sequence ID" value="NZ_JAHRID010000001.1"/>
</dbReference>